<comment type="caution">
    <text evidence="1">The sequence shown here is derived from an EMBL/GenBank/DDBJ whole genome shotgun (WGS) entry which is preliminary data.</text>
</comment>
<keyword evidence="2" id="KW-1185">Reference proteome</keyword>
<evidence type="ECO:0000313" key="2">
    <source>
        <dbReference type="Proteomes" id="UP000318288"/>
    </source>
</evidence>
<gene>
    <name evidence="1" type="ORF">Poly51_06550</name>
</gene>
<protein>
    <submittedName>
        <fullName evidence="1">Uncharacterized protein</fullName>
    </submittedName>
</protein>
<name>A0A5C6FHN1_9BACT</name>
<accession>A0A5C6FHN1</accession>
<sequence length="85" mass="9868">MCDLPHIFGTTRRQLIAKMAANRKDPAAKFYYFIDIDLYSRQIVSWDSGTQNNVDFGELKNGCYRVFLSKGQYNKLVKQLEEARA</sequence>
<proteinExistence type="predicted"/>
<evidence type="ECO:0000313" key="1">
    <source>
        <dbReference type="EMBL" id="TWU60380.1"/>
    </source>
</evidence>
<dbReference type="OrthoDB" id="7066138at2"/>
<dbReference type="EMBL" id="SJPW01000001">
    <property type="protein sequence ID" value="TWU60380.1"/>
    <property type="molecule type" value="Genomic_DNA"/>
</dbReference>
<dbReference type="Proteomes" id="UP000318288">
    <property type="component" value="Unassembled WGS sequence"/>
</dbReference>
<reference evidence="1 2" key="1">
    <citation type="submission" date="2019-02" db="EMBL/GenBank/DDBJ databases">
        <title>Deep-cultivation of Planctomycetes and their phenomic and genomic characterization uncovers novel biology.</title>
        <authorList>
            <person name="Wiegand S."/>
            <person name="Jogler M."/>
            <person name="Boedeker C."/>
            <person name="Pinto D."/>
            <person name="Vollmers J."/>
            <person name="Rivas-Marin E."/>
            <person name="Kohn T."/>
            <person name="Peeters S.H."/>
            <person name="Heuer A."/>
            <person name="Rast P."/>
            <person name="Oberbeckmann S."/>
            <person name="Bunk B."/>
            <person name="Jeske O."/>
            <person name="Meyerdierks A."/>
            <person name="Storesund J.E."/>
            <person name="Kallscheuer N."/>
            <person name="Luecker S."/>
            <person name="Lage O.M."/>
            <person name="Pohl T."/>
            <person name="Merkel B.J."/>
            <person name="Hornburger P."/>
            <person name="Mueller R.-W."/>
            <person name="Bruemmer F."/>
            <person name="Labrenz M."/>
            <person name="Spormann A.M."/>
            <person name="Op Den Camp H."/>
            <person name="Overmann J."/>
            <person name="Amann R."/>
            <person name="Jetten M.S.M."/>
            <person name="Mascher T."/>
            <person name="Medema M.H."/>
            <person name="Devos D.P."/>
            <person name="Kaster A.-K."/>
            <person name="Ovreas L."/>
            <person name="Rohde M."/>
            <person name="Galperin M.Y."/>
            <person name="Jogler C."/>
        </authorList>
    </citation>
    <scope>NUCLEOTIDE SEQUENCE [LARGE SCALE GENOMIC DNA]</scope>
    <source>
        <strain evidence="1 2">Poly51</strain>
    </source>
</reference>
<dbReference type="AlphaFoldDB" id="A0A5C6FHN1"/>
<organism evidence="1 2">
    <name type="scientific">Rubripirellula tenax</name>
    <dbReference type="NCBI Taxonomy" id="2528015"/>
    <lineage>
        <taxon>Bacteria</taxon>
        <taxon>Pseudomonadati</taxon>
        <taxon>Planctomycetota</taxon>
        <taxon>Planctomycetia</taxon>
        <taxon>Pirellulales</taxon>
        <taxon>Pirellulaceae</taxon>
        <taxon>Rubripirellula</taxon>
    </lineage>
</organism>